<dbReference type="InterPro" id="IPR050267">
    <property type="entry name" value="Anti-sigma-factor_SerPK"/>
</dbReference>
<name>A0ABW9I7Q3_9ACTN</name>
<evidence type="ECO:0000259" key="2">
    <source>
        <dbReference type="Pfam" id="PF13581"/>
    </source>
</evidence>
<dbReference type="PANTHER" id="PTHR35526:SF3">
    <property type="entry name" value="ANTI-SIGMA-F FACTOR RSBW"/>
    <property type="match status" value="1"/>
</dbReference>
<dbReference type="SUPFAM" id="SSF55874">
    <property type="entry name" value="ATPase domain of HSP90 chaperone/DNA topoisomerase II/histidine kinase"/>
    <property type="match status" value="1"/>
</dbReference>
<keyword evidence="4" id="KW-1185">Reference proteome</keyword>
<dbReference type="Pfam" id="PF13581">
    <property type="entry name" value="HATPase_c_2"/>
    <property type="match status" value="1"/>
</dbReference>
<gene>
    <name evidence="3" type="ORF">ACKI18_40760</name>
</gene>
<reference evidence="3 4" key="1">
    <citation type="submission" date="2024-12" db="EMBL/GenBank/DDBJ databases">
        <title>Forecasting of Potato common scab and diversities of Pathogenic streptomyces spp. in china.</title>
        <authorList>
            <person name="Handique U."/>
            <person name="Wu J."/>
        </authorList>
    </citation>
    <scope>NUCLEOTIDE SEQUENCE [LARGE SCALE GENOMIC DNA]</scope>
    <source>
        <strain evidence="3 4">ZRIMU1530</strain>
    </source>
</reference>
<dbReference type="Gene3D" id="3.30.565.10">
    <property type="entry name" value="Histidine kinase-like ATPase, C-terminal domain"/>
    <property type="match status" value="1"/>
</dbReference>
<evidence type="ECO:0000313" key="3">
    <source>
        <dbReference type="EMBL" id="MFM9615002.1"/>
    </source>
</evidence>
<dbReference type="RefSeq" id="WP_112472283.1">
    <property type="nucleotide sequence ID" value="NZ_JBJVNI010000030.1"/>
</dbReference>
<sequence length="231" mass="25888">MEHPDRFVVSCPQEPERVGQMRRLGAAHLRKWGLNSLVDKASLLISELVTNAVRYGTGDITFSMSHRSSEVLIEVTDGSSGFPQVRHPTADEESGRGMFLVEAMADNWGTTKDGTRTWCTIAVRQPLTPIAGFRSEWRQGNRLIASGSYSTPQDTIRYARAQLRLLTIALEAELIGYIWESWADWAPSLKTLENGEAVTVPFAYDAFTLTWHARPTLFLPIVDNTRHLQAN</sequence>
<dbReference type="CDD" id="cd16936">
    <property type="entry name" value="HATPase_RsbW-like"/>
    <property type="match status" value="1"/>
</dbReference>
<dbReference type="PANTHER" id="PTHR35526">
    <property type="entry name" value="ANTI-SIGMA-F FACTOR RSBW-RELATED"/>
    <property type="match status" value="1"/>
</dbReference>
<organism evidence="3 4">
    <name type="scientific">Streptomyces niveiscabiei</name>
    <dbReference type="NCBI Taxonomy" id="164115"/>
    <lineage>
        <taxon>Bacteria</taxon>
        <taxon>Bacillati</taxon>
        <taxon>Actinomycetota</taxon>
        <taxon>Actinomycetes</taxon>
        <taxon>Kitasatosporales</taxon>
        <taxon>Streptomycetaceae</taxon>
        <taxon>Streptomyces</taxon>
    </lineage>
</organism>
<dbReference type="EMBL" id="JBJVNI010000030">
    <property type="protein sequence ID" value="MFM9615002.1"/>
    <property type="molecule type" value="Genomic_DNA"/>
</dbReference>
<feature type="domain" description="Histidine kinase/HSP90-like ATPase" evidence="2">
    <location>
        <begin position="12"/>
        <end position="118"/>
    </location>
</feature>
<dbReference type="GO" id="GO:0005524">
    <property type="term" value="F:ATP binding"/>
    <property type="evidence" value="ECO:0007669"/>
    <property type="project" value="UniProtKB-KW"/>
</dbReference>
<keyword evidence="1" id="KW-0808">Transferase</keyword>
<keyword evidence="1" id="KW-0723">Serine/threonine-protein kinase</keyword>
<comment type="caution">
    <text evidence="3">The sequence shown here is derived from an EMBL/GenBank/DDBJ whole genome shotgun (WGS) entry which is preliminary data.</text>
</comment>
<keyword evidence="1" id="KW-0418">Kinase</keyword>
<proteinExistence type="predicted"/>
<dbReference type="InterPro" id="IPR003594">
    <property type="entry name" value="HATPase_dom"/>
</dbReference>
<keyword evidence="3" id="KW-0067">ATP-binding</keyword>
<evidence type="ECO:0000256" key="1">
    <source>
        <dbReference type="ARBA" id="ARBA00022527"/>
    </source>
</evidence>
<keyword evidence="3" id="KW-0547">Nucleotide-binding</keyword>
<evidence type="ECO:0000313" key="4">
    <source>
        <dbReference type="Proteomes" id="UP001631957"/>
    </source>
</evidence>
<accession>A0ABW9I7Q3</accession>
<protein>
    <submittedName>
        <fullName evidence="3">ATP-binding protein</fullName>
    </submittedName>
</protein>
<dbReference type="InterPro" id="IPR036890">
    <property type="entry name" value="HATPase_C_sf"/>
</dbReference>
<dbReference type="Proteomes" id="UP001631957">
    <property type="component" value="Unassembled WGS sequence"/>
</dbReference>